<evidence type="ECO:0000313" key="3">
    <source>
        <dbReference type="EMBL" id="EFE33824.1"/>
    </source>
</evidence>
<dbReference type="Proteomes" id="UP000008866">
    <property type="component" value="Unassembled WGS sequence"/>
</dbReference>
<dbReference type="GeneID" id="9520264"/>
<accession>D4ASS4</accession>
<evidence type="ECO:0000256" key="1">
    <source>
        <dbReference type="SAM" id="MobiDB-lite"/>
    </source>
</evidence>
<name>D4ASS4_ARTBC</name>
<feature type="region of interest" description="Disordered" evidence="1">
    <location>
        <begin position="73"/>
        <end position="101"/>
    </location>
</feature>
<proteinExistence type="predicted"/>
<dbReference type="RefSeq" id="XP_003014727.1">
    <property type="nucleotide sequence ID" value="XM_003014681.1"/>
</dbReference>
<dbReference type="PANTHER" id="PTHR40466">
    <property type="entry name" value="EXPRESSED PROTEIN"/>
    <property type="match status" value="1"/>
</dbReference>
<feature type="transmembrane region" description="Helical" evidence="2">
    <location>
        <begin position="51"/>
        <end position="70"/>
    </location>
</feature>
<dbReference type="InterPro" id="IPR039965">
    <property type="entry name" value="C3H7.08c"/>
</dbReference>
<keyword evidence="2" id="KW-1133">Transmembrane helix</keyword>
<dbReference type="OMA" id="MASMITR"/>
<keyword evidence="2" id="KW-0472">Membrane</keyword>
<gene>
    <name evidence="3" type="ORF">ARB_07289</name>
</gene>
<comment type="caution">
    <text evidence="3">The sequence shown here is derived from an EMBL/GenBank/DDBJ whole genome shotgun (WGS) entry which is preliminary data.</text>
</comment>
<dbReference type="AlphaFoldDB" id="D4ASS4"/>
<dbReference type="KEGG" id="abe:ARB_07289"/>
<sequence length="236" mass="25686">MSSLSAIMARRAFLRQQPVRRLVTPQPIRRHASSKAAEAGLDKGAKRDPELYVLLTVMAGAFGIVGWYLGSSPTSVSSESNVRVGESGAMPWETDEKDSESKGNFKYRYHPHGDKSKPLKEAPSALNEVIIPNVTLPAVCAWSYPATILVFNTDLSDRTSTNDSTSMERISKSNSRLCACTVKGGFDTMLGINRSIETPVHIPTIVTSCLLYYLPLVAAAQAASSHHSLYQLLAFP</sequence>
<evidence type="ECO:0000313" key="4">
    <source>
        <dbReference type="Proteomes" id="UP000008866"/>
    </source>
</evidence>
<reference evidence="4" key="1">
    <citation type="journal article" date="2011" name="Genome Biol.">
        <title>Comparative and functional genomics provide insights into the pathogenicity of dermatophytic fungi.</title>
        <authorList>
            <person name="Burmester A."/>
            <person name="Shelest E."/>
            <person name="Gloeckner G."/>
            <person name="Heddergott C."/>
            <person name="Schindler S."/>
            <person name="Staib P."/>
            <person name="Heidel A."/>
            <person name="Felder M."/>
            <person name="Petzold A."/>
            <person name="Szafranski K."/>
            <person name="Feuermann M."/>
            <person name="Pedruzzi I."/>
            <person name="Priebe S."/>
            <person name="Groth M."/>
            <person name="Winkler R."/>
            <person name="Li W."/>
            <person name="Kniemeyer O."/>
            <person name="Schroeckh V."/>
            <person name="Hertweck C."/>
            <person name="Hube B."/>
            <person name="White T.C."/>
            <person name="Platzer M."/>
            <person name="Guthke R."/>
            <person name="Heitman J."/>
            <person name="Woestemeyer J."/>
            <person name="Zipfel P.F."/>
            <person name="Monod M."/>
            <person name="Brakhage A.A."/>
        </authorList>
    </citation>
    <scope>NUCLEOTIDE SEQUENCE [LARGE SCALE GENOMIC DNA]</scope>
    <source>
        <strain evidence="4">ATCC MYA-4681 / CBS 112371</strain>
    </source>
</reference>
<dbReference type="PANTHER" id="PTHR40466:SF1">
    <property type="entry name" value="FUNGAL PROTEIN"/>
    <property type="match status" value="1"/>
</dbReference>
<dbReference type="HOGENOM" id="CLU_1175170_0_0_1"/>
<dbReference type="eggNOG" id="ENOG502S6NX">
    <property type="taxonomic scope" value="Eukaryota"/>
</dbReference>
<evidence type="ECO:0000256" key="2">
    <source>
        <dbReference type="SAM" id="Phobius"/>
    </source>
</evidence>
<keyword evidence="4" id="KW-1185">Reference proteome</keyword>
<protein>
    <submittedName>
        <fullName evidence="3">Uncharacterized protein</fullName>
    </submittedName>
</protein>
<keyword evidence="2" id="KW-0812">Transmembrane</keyword>
<dbReference type="EMBL" id="ABSU01000008">
    <property type="protein sequence ID" value="EFE33824.1"/>
    <property type="molecule type" value="Genomic_DNA"/>
</dbReference>
<organism evidence="3 4">
    <name type="scientific">Arthroderma benhamiae (strain ATCC MYA-4681 / CBS 112371)</name>
    <name type="common">Trichophyton mentagrophytes</name>
    <dbReference type="NCBI Taxonomy" id="663331"/>
    <lineage>
        <taxon>Eukaryota</taxon>
        <taxon>Fungi</taxon>
        <taxon>Dikarya</taxon>
        <taxon>Ascomycota</taxon>
        <taxon>Pezizomycotina</taxon>
        <taxon>Eurotiomycetes</taxon>
        <taxon>Eurotiomycetidae</taxon>
        <taxon>Onygenales</taxon>
        <taxon>Arthrodermataceae</taxon>
        <taxon>Trichophyton</taxon>
    </lineage>
</organism>